<dbReference type="RefSeq" id="WP_079472708.1">
    <property type="nucleotide sequence ID" value="NZ_FUZZ01000005.1"/>
</dbReference>
<dbReference type="PANTHER" id="PTHR43133:SF46">
    <property type="entry name" value="RNA POLYMERASE SIGMA-70 FACTOR ECF SUBFAMILY"/>
    <property type="match status" value="1"/>
</dbReference>
<evidence type="ECO:0000313" key="7">
    <source>
        <dbReference type="EMBL" id="SKD09549.1"/>
    </source>
</evidence>
<organism evidence="7 8">
    <name type="scientific">Chitinophaga ginsengisegetis</name>
    <dbReference type="NCBI Taxonomy" id="393003"/>
    <lineage>
        <taxon>Bacteria</taxon>
        <taxon>Pseudomonadati</taxon>
        <taxon>Bacteroidota</taxon>
        <taxon>Chitinophagia</taxon>
        <taxon>Chitinophagales</taxon>
        <taxon>Chitinophagaceae</taxon>
        <taxon>Chitinophaga</taxon>
    </lineage>
</organism>
<evidence type="ECO:0000256" key="4">
    <source>
        <dbReference type="ARBA" id="ARBA00023163"/>
    </source>
</evidence>
<dbReference type="Pfam" id="PF08281">
    <property type="entry name" value="Sigma70_r4_2"/>
    <property type="match status" value="1"/>
</dbReference>
<sequence length="209" mass="23572">MNSDQSSFPEQFAAGAPAEEAAANILLWNLVRNNGQEALVELYEQLYFYLVNYGIRICGDTEITKDAINDMFLEIWDQRGKLPAVTNVKSYLLTWLRRRIFADIRQTKKSNEAAGAWSDTTAPHELSYEECIVAVQTSEEIKQKIKRAMATLTPRQKELIQLRYFDGLSMEEVSKRVGITTKTAYNTLGSALKSLSAELLVALLLRALS</sequence>
<feature type="domain" description="RNA polymerase sigma-70 region 2" evidence="5">
    <location>
        <begin position="42"/>
        <end position="108"/>
    </location>
</feature>
<dbReference type="InterPro" id="IPR007627">
    <property type="entry name" value="RNA_pol_sigma70_r2"/>
</dbReference>
<protein>
    <submittedName>
        <fullName evidence="7">RNA polymerase sigma-70 factor, ECF subfamily</fullName>
    </submittedName>
</protein>
<dbReference type="SUPFAM" id="SSF88659">
    <property type="entry name" value="Sigma3 and sigma4 domains of RNA polymerase sigma factors"/>
    <property type="match status" value="1"/>
</dbReference>
<accession>A0A1T5PBB5</accession>
<dbReference type="STRING" id="393003.SAMN05660461_5438"/>
<comment type="similarity">
    <text evidence="1">Belongs to the sigma-70 factor family. ECF subfamily.</text>
</comment>
<dbReference type="InterPro" id="IPR013324">
    <property type="entry name" value="RNA_pol_sigma_r3/r4-like"/>
</dbReference>
<dbReference type="SUPFAM" id="SSF88946">
    <property type="entry name" value="Sigma2 domain of RNA polymerase sigma factors"/>
    <property type="match status" value="1"/>
</dbReference>
<reference evidence="8" key="1">
    <citation type="submission" date="2017-02" db="EMBL/GenBank/DDBJ databases">
        <authorList>
            <person name="Varghese N."/>
            <person name="Submissions S."/>
        </authorList>
    </citation>
    <scope>NUCLEOTIDE SEQUENCE [LARGE SCALE GENOMIC DNA]</scope>
    <source>
        <strain evidence="8">DSM 18108</strain>
    </source>
</reference>
<dbReference type="InterPro" id="IPR036388">
    <property type="entry name" value="WH-like_DNA-bd_sf"/>
</dbReference>
<dbReference type="InterPro" id="IPR014284">
    <property type="entry name" value="RNA_pol_sigma-70_dom"/>
</dbReference>
<evidence type="ECO:0000259" key="5">
    <source>
        <dbReference type="Pfam" id="PF04542"/>
    </source>
</evidence>
<evidence type="ECO:0000259" key="6">
    <source>
        <dbReference type="Pfam" id="PF08281"/>
    </source>
</evidence>
<evidence type="ECO:0000313" key="8">
    <source>
        <dbReference type="Proteomes" id="UP000190166"/>
    </source>
</evidence>
<dbReference type="AlphaFoldDB" id="A0A1T5PBB5"/>
<dbReference type="CDD" id="cd06171">
    <property type="entry name" value="Sigma70_r4"/>
    <property type="match status" value="1"/>
</dbReference>
<dbReference type="InterPro" id="IPR013249">
    <property type="entry name" value="RNA_pol_sigma70_r4_t2"/>
</dbReference>
<dbReference type="InterPro" id="IPR013325">
    <property type="entry name" value="RNA_pol_sigma_r2"/>
</dbReference>
<dbReference type="Gene3D" id="1.10.1740.10">
    <property type="match status" value="1"/>
</dbReference>
<dbReference type="GO" id="GO:0003677">
    <property type="term" value="F:DNA binding"/>
    <property type="evidence" value="ECO:0007669"/>
    <property type="project" value="InterPro"/>
</dbReference>
<keyword evidence="3" id="KW-0731">Sigma factor</keyword>
<dbReference type="Gene3D" id="1.10.10.10">
    <property type="entry name" value="Winged helix-like DNA-binding domain superfamily/Winged helix DNA-binding domain"/>
    <property type="match status" value="1"/>
</dbReference>
<dbReference type="NCBIfam" id="TIGR02937">
    <property type="entry name" value="sigma70-ECF"/>
    <property type="match status" value="1"/>
</dbReference>
<evidence type="ECO:0000256" key="1">
    <source>
        <dbReference type="ARBA" id="ARBA00010641"/>
    </source>
</evidence>
<dbReference type="EMBL" id="FUZZ01000005">
    <property type="protein sequence ID" value="SKD09549.1"/>
    <property type="molecule type" value="Genomic_DNA"/>
</dbReference>
<name>A0A1T5PBB5_9BACT</name>
<keyword evidence="4" id="KW-0804">Transcription</keyword>
<gene>
    <name evidence="7" type="ORF">SAMN05660461_5438</name>
</gene>
<keyword evidence="2" id="KW-0805">Transcription regulation</keyword>
<dbReference type="GO" id="GO:0016987">
    <property type="term" value="F:sigma factor activity"/>
    <property type="evidence" value="ECO:0007669"/>
    <property type="project" value="UniProtKB-KW"/>
</dbReference>
<proteinExistence type="inferred from homology"/>
<evidence type="ECO:0000256" key="2">
    <source>
        <dbReference type="ARBA" id="ARBA00023015"/>
    </source>
</evidence>
<dbReference type="Proteomes" id="UP000190166">
    <property type="component" value="Unassembled WGS sequence"/>
</dbReference>
<dbReference type="InterPro" id="IPR039425">
    <property type="entry name" value="RNA_pol_sigma-70-like"/>
</dbReference>
<evidence type="ECO:0000256" key="3">
    <source>
        <dbReference type="ARBA" id="ARBA00023082"/>
    </source>
</evidence>
<dbReference type="GO" id="GO:0006352">
    <property type="term" value="P:DNA-templated transcription initiation"/>
    <property type="evidence" value="ECO:0007669"/>
    <property type="project" value="InterPro"/>
</dbReference>
<dbReference type="Pfam" id="PF04542">
    <property type="entry name" value="Sigma70_r2"/>
    <property type="match status" value="1"/>
</dbReference>
<keyword evidence="8" id="KW-1185">Reference proteome</keyword>
<dbReference type="PANTHER" id="PTHR43133">
    <property type="entry name" value="RNA POLYMERASE ECF-TYPE SIGMA FACTO"/>
    <property type="match status" value="1"/>
</dbReference>
<feature type="domain" description="RNA polymerase sigma factor 70 region 4 type 2" evidence="6">
    <location>
        <begin position="143"/>
        <end position="195"/>
    </location>
</feature>